<evidence type="ECO:0000256" key="4">
    <source>
        <dbReference type="ARBA" id="ARBA00023136"/>
    </source>
</evidence>
<evidence type="ECO:0000256" key="1">
    <source>
        <dbReference type="ARBA" id="ARBA00004141"/>
    </source>
</evidence>
<evidence type="ECO:0000313" key="8">
    <source>
        <dbReference type="Proteomes" id="UP000548673"/>
    </source>
</evidence>
<keyword evidence="4 5" id="KW-0472">Membrane</keyword>
<keyword evidence="3 5" id="KW-1133">Transmembrane helix</keyword>
<proteinExistence type="predicted"/>
<comment type="caution">
    <text evidence="7">The sequence shown here is derived from an EMBL/GenBank/DDBJ whole genome shotgun (WGS) entry which is preliminary data.</text>
</comment>
<evidence type="ECO:0000259" key="6">
    <source>
        <dbReference type="Pfam" id="PF01957"/>
    </source>
</evidence>
<dbReference type="RefSeq" id="WP_004385480.1">
    <property type="nucleotide sequence ID" value="NZ_CAWNSY010000082.1"/>
</dbReference>
<reference evidence="7 8" key="1">
    <citation type="submission" date="2020-05" db="EMBL/GenBank/DDBJ databases">
        <title>The draft genome of Cronobacter sakazakii strain 145005.</title>
        <authorList>
            <person name="Yang J."/>
            <person name="Liu L."/>
            <person name="Feng Y."/>
            <person name="Zong Z."/>
        </authorList>
    </citation>
    <scope>NUCLEOTIDE SEQUENCE [LARGE SCALE GENOMIC DNA]</scope>
    <source>
        <strain evidence="7 8">145005</strain>
    </source>
</reference>
<feature type="transmembrane region" description="Helical" evidence="5">
    <location>
        <begin position="55"/>
        <end position="72"/>
    </location>
</feature>
<dbReference type="GeneID" id="56731567"/>
<dbReference type="InterPro" id="IPR052165">
    <property type="entry name" value="Membrane_assoc_protease"/>
</dbReference>
<dbReference type="PANTHER" id="PTHR33507:SF3">
    <property type="entry name" value="INNER MEMBRANE PROTEIN YBBJ"/>
    <property type="match status" value="1"/>
</dbReference>
<evidence type="ECO:0000256" key="2">
    <source>
        <dbReference type="ARBA" id="ARBA00022692"/>
    </source>
</evidence>
<organism evidence="7 8">
    <name type="scientific">Cronobacter sakazakii</name>
    <name type="common">Enterobacter sakazakii</name>
    <dbReference type="NCBI Taxonomy" id="28141"/>
    <lineage>
        <taxon>Bacteria</taxon>
        <taxon>Pseudomonadati</taxon>
        <taxon>Pseudomonadota</taxon>
        <taxon>Gammaproteobacteria</taxon>
        <taxon>Enterobacterales</taxon>
        <taxon>Enterobacteriaceae</taxon>
        <taxon>Cronobacter</taxon>
    </lineage>
</organism>
<dbReference type="EMBL" id="JABTXY010000025">
    <property type="protein sequence ID" value="NYV43542.1"/>
    <property type="molecule type" value="Genomic_DNA"/>
</dbReference>
<comment type="subcellular location">
    <subcellularLocation>
        <location evidence="1">Membrane</location>
        <topology evidence="1">Multi-pass membrane protein</topology>
    </subcellularLocation>
</comment>
<keyword evidence="2 5" id="KW-0812">Transmembrane</keyword>
<dbReference type="InterPro" id="IPR012340">
    <property type="entry name" value="NA-bd_OB-fold"/>
</dbReference>
<name>A0A2S9UI90_CROSK</name>
<sequence>MMTLILSHPHVFWLCLGGLLLAAEMLGGNGFLLWSGVAAVATGLLTWLLPLGWEWQGVSFALFMLIAVWLWWRWLSRRAQPRPDNALNQRGQQLIGQRFTLTQALENGRGQITVGDSVWPVVASSDLPAGTVVEVVALDGIRLRVQASRTQ</sequence>
<feature type="domain" description="NfeD-like C-terminal" evidence="6">
    <location>
        <begin position="92"/>
        <end position="145"/>
    </location>
</feature>
<dbReference type="Gene3D" id="2.40.50.140">
    <property type="entry name" value="Nucleic acid-binding proteins"/>
    <property type="match status" value="1"/>
</dbReference>
<protein>
    <submittedName>
        <fullName evidence="7">NfeD family protein</fullName>
    </submittedName>
</protein>
<accession>A0A2S9UI90</accession>
<gene>
    <name evidence="7" type="ORF">HRR37_14475</name>
</gene>
<evidence type="ECO:0000256" key="5">
    <source>
        <dbReference type="SAM" id="Phobius"/>
    </source>
</evidence>
<dbReference type="Proteomes" id="UP000548673">
    <property type="component" value="Unassembled WGS sequence"/>
</dbReference>
<dbReference type="GO" id="GO:0005886">
    <property type="term" value="C:plasma membrane"/>
    <property type="evidence" value="ECO:0007669"/>
    <property type="project" value="TreeGrafter"/>
</dbReference>
<dbReference type="PANTHER" id="PTHR33507">
    <property type="entry name" value="INNER MEMBRANE PROTEIN YBBJ"/>
    <property type="match status" value="1"/>
</dbReference>
<dbReference type="STRING" id="28141.CSK29544_04061"/>
<dbReference type="Pfam" id="PF01957">
    <property type="entry name" value="NfeD"/>
    <property type="match status" value="1"/>
</dbReference>
<dbReference type="InterPro" id="IPR002810">
    <property type="entry name" value="NfeD-like_C"/>
</dbReference>
<dbReference type="SUPFAM" id="SSF141322">
    <property type="entry name" value="NfeD domain-like"/>
    <property type="match status" value="1"/>
</dbReference>
<evidence type="ECO:0000256" key="3">
    <source>
        <dbReference type="ARBA" id="ARBA00022989"/>
    </source>
</evidence>
<evidence type="ECO:0000313" key="7">
    <source>
        <dbReference type="EMBL" id="NYV43542.1"/>
    </source>
</evidence>
<dbReference type="KEGG" id="csj:CSK29544_04061"/>
<dbReference type="AlphaFoldDB" id="A0A2S9UI90"/>